<dbReference type="Proteomes" id="UP000887565">
    <property type="component" value="Unplaced"/>
</dbReference>
<dbReference type="WBParaSite" id="nRc.2.0.1.t44081-RA">
    <property type="protein sequence ID" value="nRc.2.0.1.t44081-RA"/>
    <property type="gene ID" value="nRc.2.0.1.g44081"/>
</dbReference>
<feature type="domain" description="Globin" evidence="2">
    <location>
        <begin position="3"/>
        <end position="104"/>
    </location>
</feature>
<dbReference type="CDD" id="cd01040">
    <property type="entry name" value="Mb-like"/>
    <property type="match status" value="1"/>
</dbReference>
<dbReference type="AlphaFoldDB" id="A0A915KZ34"/>
<comment type="similarity">
    <text evidence="1">Belongs to the globin family.</text>
</comment>
<dbReference type="WBParaSite" id="nRc.2.0.1.t44080-RA">
    <property type="protein sequence ID" value="nRc.2.0.1.t44080-RA"/>
    <property type="gene ID" value="nRc.2.0.1.g44080"/>
</dbReference>
<dbReference type="GO" id="GO:0005344">
    <property type="term" value="F:oxygen carrier activity"/>
    <property type="evidence" value="ECO:0007669"/>
    <property type="project" value="UniProtKB-KW"/>
</dbReference>
<dbReference type="Gene3D" id="1.10.490.10">
    <property type="entry name" value="Globins"/>
    <property type="match status" value="1"/>
</dbReference>
<keyword evidence="1" id="KW-0349">Heme</keyword>
<dbReference type="PANTHER" id="PTHR47768:SF1">
    <property type="entry name" value="GLOBIN FAMILY PROFILE DOMAIN-CONTAINING PROTEIN"/>
    <property type="match status" value="1"/>
</dbReference>
<dbReference type="Pfam" id="PF00042">
    <property type="entry name" value="Globin"/>
    <property type="match status" value="1"/>
</dbReference>
<dbReference type="InterPro" id="IPR009050">
    <property type="entry name" value="Globin-like_sf"/>
</dbReference>
<evidence type="ECO:0000313" key="5">
    <source>
        <dbReference type="WBParaSite" id="nRc.2.0.1.t44081-RA"/>
    </source>
</evidence>
<keyword evidence="1" id="KW-0408">Iron</keyword>
<dbReference type="PANTHER" id="PTHR47768">
    <property type="entry name" value="GLOBIN RELATED-RELATED"/>
    <property type="match status" value="1"/>
</dbReference>
<evidence type="ECO:0000256" key="1">
    <source>
        <dbReference type="RuleBase" id="RU000356"/>
    </source>
</evidence>
<evidence type="ECO:0000313" key="4">
    <source>
        <dbReference type="WBParaSite" id="nRc.2.0.1.t44080-RA"/>
    </source>
</evidence>
<keyword evidence="1" id="KW-0561">Oxygen transport</keyword>
<dbReference type="GO" id="GO:0020037">
    <property type="term" value="F:heme binding"/>
    <property type="evidence" value="ECO:0007669"/>
    <property type="project" value="InterPro"/>
</dbReference>
<accession>A0A915KZ34</accession>
<proteinExistence type="inferred from homology"/>
<keyword evidence="1" id="KW-0479">Metal-binding</keyword>
<sequence>MNALTKEQIKLIGYSWKKDDFDWLFKIGMAIYDRIFELAPQTKQLFPYVVQAEKAGHNIRECPGFRKQALRFVQAISGILSIIDNPDLVDVAAVKRKLRSIGHR</sequence>
<keyword evidence="1" id="KW-0813">Transport</keyword>
<protein>
    <submittedName>
        <fullName evidence="4 5">Globin family profile domain-containing protein</fullName>
    </submittedName>
</protein>
<dbReference type="PROSITE" id="PS01033">
    <property type="entry name" value="GLOBIN"/>
    <property type="match status" value="1"/>
</dbReference>
<dbReference type="InterPro" id="IPR053341">
    <property type="entry name" value="Oxidative_stress_globin-like"/>
</dbReference>
<keyword evidence="3" id="KW-1185">Reference proteome</keyword>
<evidence type="ECO:0000313" key="3">
    <source>
        <dbReference type="Proteomes" id="UP000887565"/>
    </source>
</evidence>
<dbReference type="InterPro" id="IPR012292">
    <property type="entry name" value="Globin/Proto"/>
</dbReference>
<dbReference type="GO" id="GO:0019825">
    <property type="term" value="F:oxygen binding"/>
    <property type="evidence" value="ECO:0007669"/>
    <property type="project" value="InterPro"/>
</dbReference>
<dbReference type="InterPro" id="IPR044399">
    <property type="entry name" value="Mb-like_M"/>
</dbReference>
<dbReference type="SUPFAM" id="SSF46458">
    <property type="entry name" value="Globin-like"/>
    <property type="match status" value="1"/>
</dbReference>
<name>A0A915KZ34_ROMCU</name>
<dbReference type="InterPro" id="IPR000971">
    <property type="entry name" value="Globin"/>
</dbReference>
<reference evidence="4 5" key="1">
    <citation type="submission" date="2022-11" db="UniProtKB">
        <authorList>
            <consortium name="WormBaseParasite"/>
        </authorList>
    </citation>
    <scope>IDENTIFICATION</scope>
</reference>
<evidence type="ECO:0000259" key="2">
    <source>
        <dbReference type="PROSITE" id="PS01033"/>
    </source>
</evidence>
<organism evidence="3 5">
    <name type="scientific">Romanomermis culicivorax</name>
    <name type="common">Nematode worm</name>
    <dbReference type="NCBI Taxonomy" id="13658"/>
    <lineage>
        <taxon>Eukaryota</taxon>
        <taxon>Metazoa</taxon>
        <taxon>Ecdysozoa</taxon>
        <taxon>Nematoda</taxon>
        <taxon>Enoplea</taxon>
        <taxon>Dorylaimia</taxon>
        <taxon>Mermithida</taxon>
        <taxon>Mermithoidea</taxon>
        <taxon>Mermithidae</taxon>
        <taxon>Romanomermis</taxon>
    </lineage>
</organism>